<feature type="region of interest" description="Disordered" evidence="1">
    <location>
        <begin position="140"/>
        <end position="163"/>
    </location>
</feature>
<name>A0A811QIA1_9POAL</name>
<dbReference type="SUPFAM" id="SSF57756">
    <property type="entry name" value="Retrovirus zinc finger-like domains"/>
    <property type="match status" value="1"/>
</dbReference>
<evidence type="ECO:0000313" key="2">
    <source>
        <dbReference type="EMBL" id="CAD6257258.1"/>
    </source>
</evidence>
<dbReference type="EMBL" id="CAJGYO010000010">
    <property type="protein sequence ID" value="CAD6257258.1"/>
    <property type="molecule type" value="Genomic_DNA"/>
</dbReference>
<dbReference type="GO" id="GO:0003676">
    <property type="term" value="F:nucleic acid binding"/>
    <property type="evidence" value="ECO:0007669"/>
    <property type="project" value="InterPro"/>
</dbReference>
<dbReference type="Proteomes" id="UP000604825">
    <property type="component" value="Unassembled WGS sequence"/>
</dbReference>
<feature type="region of interest" description="Disordered" evidence="1">
    <location>
        <begin position="1"/>
        <end position="30"/>
    </location>
</feature>
<feature type="compositionally biased region" description="Basic and acidic residues" evidence="1">
    <location>
        <begin position="411"/>
        <end position="426"/>
    </location>
</feature>
<dbReference type="GO" id="GO:0008270">
    <property type="term" value="F:zinc ion binding"/>
    <property type="evidence" value="ECO:0007669"/>
    <property type="project" value="InterPro"/>
</dbReference>
<dbReference type="AlphaFoldDB" id="A0A811QIA1"/>
<proteinExistence type="predicted"/>
<keyword evidence="3" id="KW-1185">Reference proteome</keyword>
<dbReference type="PANTHER" id="PTHR33170">
    <property type="entry name" value="DUF4283 DOMAIN-CONTAINING PROTEIN-RELATED"/>
    <property type="match status" value="1"/>
</dbReference>
<dbReference type="InterPro" id="IPR036875">
    <property type="entry name" value="Znf_CCHC_sf"/>
</dbReference>
<feature type="region of interest" description="Disordered" evidence="1">
    <location>
        <begin position="360"/>
        <end position="435"/>
    </location>
</feature>
<feature type="region of interest" description="Disordered" evidence="1">
    <location>
        <begin position="84"/>
        <end position="122"/>
    </location>
</feature>
<feature type="compositionally biased region" description="Acidic residues" evidence="1">
    <location>
        <begin position="384"/>
        <end position="397"/>
    </location>
</feature>
<protein>
    <recommendedName>
        <fullName evidence="4">CCHC-type domain-containing protein</fullName>
    </recommendedName>
</protein>
<sequence length="704" mass="79511">MPTFSWAGRWEVEDERGTGSNGPPVGPTQEEQGLSITDLFSHSYTLPSPPNSSRWLWVRPLLWVPKDRVLSAPTAGYPATKEEYPRRYDDRDGGYRGFDRGEGYYEDDRNGGRGFKRKNDGVEDHRLNEEDLRHRLMRDQEERGGGWDSRPSKERCFRRGEKGHHRSRCTNPPLYYHCKDCGHMAPNCPYKESKGLKLCSYRFPRQTFYSLHIPIEEEYAAKSPISATMKIIDGKAFVSKVTTELKYVINSAWEWQVKKIASDEYMFVVPSAKDLDFLTRLQELKCKINDITASVHKSDFMAGCCDLLSQVLVQVCGIPFWARKEKAVEEVAYLVGDFIEVDKKSLPGLGPIRFKVASKDPSAIRGTSKTEMPTDGPRKKKEDDDTWEDDEEEESDNYDIFADNSKSQQAHSKEVPESSKQGEQRGGKKQCGEANEDIVVVMDTDEIVPQSAKDHSPDLAIDGSGSCMEVSTQEVEENGIVIYKDEEVVVLETQEQPADRGRQKIAETIVVETHDRLEESQRKNQEQPAERGGQKIAEVTEVETQDKMEEFQHKKQKTKLKAQVAERACTRVAGTGTPIPVKAERRVAWADNQGTNHNSFAILQNIDNDVLASVAKEGFGSKGRKAQLKKILFEHKVNCVCISESIKQNFTAREVTALGRGNSFTWNCVPSQGHSGGLLLGIDDEIFEVSDYQDCNHFRSIMLA</sequence>
<accession>A0A811QIA1</accession>
<reference evidence="2" key="1">
    <citation type="submission" date="2020-10" db="EMBL/GenBank/DDBJ databases">
        <authorList>
            <person name="Han B."/>
            <person name="Lu T."/>
            <person name="Zhao Q."/>
            <person name="Huang X."/>
            <person name="Zhao Y."/>
        </authorList>
    </citation>
    <scope>NUCLEOTIDE SEQUENCE</scope>
</reference>
<dbReference type="Gene3D" id="4.10.60.10">
    <property type="entry name" value="Zinc finger, CCHC-type"/>
    <property type="match status" value="1"/>
</dbReference>
<feature type="compositionally biased region" description="Basic and acidic residues" evidence="1">
    <location>
        <begin position="140"/>
        <end position="160"/>
    </location>
</feature>
<dbReference type="OrthoDB" id="696297at2759"/>
<evidence type="ECO:0000313" key="3">
    <source>
        <dbReference type="Proteomes" id="UP000604825"/>
    </source>
</evidence>
<comment type="caution">
    <text evidence="2">The sequence shown here is derived from an EMBL/GenBank/DDBJ whole genome shotgun (WGS) entry which is preliminary data.</text>
</comment>
<feature type="region of interest" description="Disordered" evidence="1">
    <location>
        <begin position="514"/>
        <end position="535"/>
    </location>
</feature>
<organism evidence="2 3">
    <name type="scientific">Miscanthus lutarioriparius</name>
    <dbReference type="NCBI Taxonomy" id="422564"/>
    <lineage>
        <taxon>Eukaryota</taxon>
        <taxon>Viridiplantae</taxon>
        <taxon>Streptophyta</taxon>
        <taxon>Embryophyta</taxon>
        <taxon>Tracheophyta</taxon>
        <taxon>Spermatophyta</taxon>
        <taxon>Magnoliopsida</taxon>
        <taxon>Liliopsida</taxon>
        <taxon>Poales</taxon>
        <taxon>Poaceae</taxon>
        <taxon>PACMAD clade</taxon>
        <taxon>Panicoideae</taxon>
        <taxon>Andropogonodae</taxon>
        <taxon>Andropogoneae</taxon>
        <taxon>Saccharinae</taxon>
        <taxon>Miscanthus</taxon>
    </lineage>
</organism>
<evidence type="ECO:0008006" key="4">
    <source>
        <dbReference type="Google" id="ProtNLM"/>
    </source>
</evidence>
<dbReference type="PANTHER" id="PTHR33170:SF51">
    <property type="entry name" value="CCHC-TYPE DOMAIN-CONTAINING PROTEIN"/>
    <property type="match status" value="1"/>
</dbReference>
<gene>
    <name evidence="2" type="ORF">NCGR_LOCUS40748</name>
</gene>
<feature type="compositionally biased region" description="Basic and acidic residues" evidence="1">
    <location>
        <begin position="514"/>
        <end position="533"/>
    </location>
</feature>
<evidence type="ECO:0000256" key="1">
    <source>
        <dbReference type="SAM" id="MobiDB-lite"/>
    </source>
</evidence>